<evidence type="ECO:0000256" key="2">
    <source>
        <dbReference type="ARBA" id="ARBA00023265"/>
    </source>
</evidence>
<feature type="non-terminal residue" evidence="6">
    <location>
        <position position="1"/>
    </location>
</feature>
<protein>
    <recommendedName>
        <fullName evidence="5">SCP domain-containing protein</fullName>
    </recommendedName>
</protein>
<evidence type="ECO:0000256" key="3">
    <source>
        <dbReference type="SAM" id="MobiDB-lite"/>
    </source>
</evidence>
<organism evidence="6 7">
    <name type="scientific">Eragrostis curvula</name>
    <name type="common">weeping love grass</name>
    <dbReference type="NCBI Taxonomy" id="38414"/>
    <lineage>
        <taxon>Eukaryota</taxon>
        <taxon>Viridiplantae</taxon>
        <taxon>Streptophyta</taxon>
        <taxon>Embryophyta</taxon>
        <taxon>Tracheophyta</taxon>
        <taxon>Spermatophyta</taxon>
        <taxon>Magnoliopsida</taxon>
        <taxon>Liliopsida</taxon>
        <taxon>Poales</taxon>
        <taxon>Poaceae</taxon>
        <taxon>PACMAD clade</taxon>
        <taxon>Chloridoideae</taxon>
        <taxon>Eragrostideae</taxon>
        <taxon>Eragrostidinae</taxon>
        <taxon>Eragrostis</taxon>
    </lineage>
</organism>
<dbReference type="PRINTS" id="PR00838">
    <property type="entry name" value="V5ALLERGEN"/>
</dbReference>
<evidence type="ECO:0000259" key="5">
    <source>
        <dbReference type="SMART" id="SM00198"/>
    </source>
</evidence>
<dbReference type="SUPFAM" id="SSF55797">
    <property type="entry name" value="PR-1-like"/>
    <property type="match status" value="2"/>
</dbReference>
<dbReference type="EMBL" id="RWGY01000007">
    <property type="protein sequence ID" value="TVU40955.1"/>
    <property type="molecule type" value="Genomic_DNA"/>
</dbReference>
<sequence length="344" mass="37025">MAFSSKLACLALALAAAAALVAPCAAQNSAQDNFVNLHNAAREAVGLGQVHWDDNVAAYAQSYAAQRQGDCALKHSTNRPYGENIYMGPAGKAWSAADAVGLWVDEKQYYDHASNTCSAPADKSCGHYTQIVWRDSTAIGCARVDCSNGGVFIICSYNPPGNVLQIAQASYNQKMAYSSEVACLALALAAAAAVTPCEGETWQQDVLDAHNAARAAVGVGKAHWENKVAAYAQSYARQRQGDCKLKHSDKSDRPNYGENISRSTNKNFSVSAAVGRWLKEKQYYHHDTNSCSAPEGKSCGHYTQVVWRKSTAIGCARVVCDNNRGVFVTCNYNPPGNYRGQSPY</sequence>
<feature type="compositionally biased region" description="Basic and acidic residues" evidence="3">
    <location>
        <begin position="242"/>
        <end position="255"/>
    </location>
</feature>
<dbReference type="InterPro" id="IPR002413">
    <property type="entry name" value="V5_allergen-like"/>
</dbReference>
<feature type="domain" description="SCP" evidence="5">
    <location>
        <begin position="29"/>
        <end position="165"/>
    </location>
</feature>
<name>A0A5J9VZ83_9POAL</name>
<dbReference type="PROSITE" id="PS01010">
    <property type="entry name" value="CRISP_2"/>
    <property type="match status" value="2"/>
</dbReference>
<dbReference type="GO" id="GO:0005576">
    <property type="term" value="C:extracellular region"/>
    <property type="evidence" value="ECO:0007669"/>
    <property type="project" value="InterPro"/>
</dbReference>
<feature type="signal peptide" evidence="4">
    <location>
        <begin position="1"/>
        <end position="26"/>
    </location>
</feature>
<dbReference type="Proteomes" id="UP000324897">
    <property type="component" value="Chromosome 4"/>
</dbReference>
<dbReference type="AlphaFoldDB" id="A0A5J9VZ83"/>
<evidence type="ECO:0000256" key="4">
    <source>
        <dbReference type="SAM" id="SignalP"/>
    </source>
</evidence>
<dbReference type="InterPro" id="IPR035940">
    <property type="entry name" value="CAP_sf"/>
</dbReference>
<feature type="domain" description="SCP" evidence="5">
    <location>
        <begin position="201"/>
        <end position="340"/>
    </location>
</feature>
<evidence type="ECO:0000313" key="7">
    <source>
        <dbReference type="Proteomes" id="UP000324897"/>
    </source>
</evidence>
<dbReference type="Gramene" id="TVU40955">
    <property type="protein sequence ID" value="TVU40955"/>
    <property type="gene ID" value="EJB05_14441"/>
</dbReference>
<dbReference type="Gene3D" id="3.40.33.10">
    <property type="entry name" value="CAP"/>
    <property type="match status" value="2"/>
</dbReference>
<dbReference type="Pfam" id="PF00188">
    <property type="entry name" value="CAP"/>
    <property type="match status" value="2"/>
</dbReference>
<dbReference type="PANTHER" id="PTHR10334">
    <property type="entry name" value="CYSTEINE-RICH SECRETORY PROTEIN-RELATED"/>
    <property type="match status" value="1"/>
</dbReference>
<dbReference type="FunFam" id="3.40.33.10:FF:000004">
    <property type="entry name" value="CAP, cysteine-rich secretory protein, antigen 5"/>
    <property type="match status" value="2"/>
</dbReference>
<keyword evidence="2" id="KW-0611">Plant defense</keyword>
<dbReference type="CDD" id="cd05381">
    <property type="entry name" value="CAP_PR-1"/>
    <property type="match status" value="2"/>
</dbReference>
<comment type="caution">
    <text evidence="6">The sequence shown here is derived from an EMBL/GenBank/DDBJ whole genome shotgun (WGS) entry which is preliminary data.</text>
</comment>
<feature type="chain" id="PRO_5023830355" description="SCP domain-containing protein" evidence="4">
    <location>
        <begin position="27"/>
        <end position="344"/>
    </location>
</feature>
<evidence type="ECO:0000256" key="1">
    <source>
        <dbReference type="ARBA" id="ARBA00003143"/>
    </source>
</evidence>
<dbReference type="OrthoDB" id="337038at2759"/>
<dbReference type="SMART" id="SM00198">
    <property type="entry name" value="SCP"/>
    <property type="match status" value="2"/>
</dbReference>
<keyword evidence="4" id="KW-0732">Signal</keyword>
<comment type="function">
    <text evidence="1">Probably involved in the defense reaction of plants against pathogens.</text>
</comment>
<reference evidence="6 7" key="1">
    <citation type="journal article" date="2019" name="Sci. Rep.">
        <title>A high-quality genome of Eragrostis curvula grass provides insights into Poaceae evolution and supports new strategies to enhance forage quality.</title>
        <authorList>
            <person name="Carballo J."/>
            <person name="Santos B.A.C.M."/>
            <person name="Zappacosta D."/>
            <person name="Garbus I."/>
            <person name="Selva J.P."/>
            <person name="Gallo C.A."/>
            <person name="Diaz A."/>
            <person name="Albertini E."/>
            <person name="Caccamo M."/>
            <person name="Echenique V."/>
        </authorList>
    </citation>
    <scope>NUCLEOTIDE SEQUENCE [LARGE SCALE GENOMIC DNA]</scope>
    <source>
        <strain evidence="7">cv. Victoria</strain>
        <tissue evidence="6">Leaf</tissue>
    </source>
</reference>
<dbReference type="PRINTS" id="PR00837">
    <property type="entry name" value="V5TPXLIKE"/>
</dbReference>
<evidence type="ECO:0000313" key="6">
    <source>
        <dbReference type="EMBL" id="TVU40955.1"/>
    </source>
</evidence>
<accession>A0A5J9VZ83</accession>
<feature type="region of interest" description="Disordered" evidence="3">
    <location>
        <begin position="242"/>
        <end position="263"/>
    </location>
</feature>
<keyword evidence="7" id="KW-1185">Reference proteome</keyword>
<dbReference type="InterPro" id="IPR014044">
    <property type="entry name" value="CAP_dom"/>
</dbReference>
<dbReference type="InterPro" id="IPR018244">
    <property type="entry name" value="Allrgn_V5/Tpx1_CS"/>
</dbReference>
<proteinExistence type="predicted"/>
<dbReference type="PROSITE" id="PS01009">
    <property type="entry name" value="CRISP_1"/>
    <property type="match status" value="2"/>
</dbReference>
<keyword evidence="2" id="KW-0568">Pathogenesis-related protein</keyword>
<gene>
    <name evidence="6" type="ORF">EJB05_14441</name>
</gene>
<dbReference type="InterPro" id="IPR001283">
    <property type="entry name" value="CRISP-related"/>
</dbReference>